<keyword evidence="3" id="KW-1185">Reference proteome</keyword>
<dbReference type="CDD" id="cd00093">
    <property type="entry name" value="HTH_XRE"/>
    <property type="match status" value="1"/>
</dbReference>
<dbReference type="EMBL" id="BOPH01000088">
    <property type="protein sequence ID" value="GIJ71616.1"/>
    <property type="molecule type" value="Genomic_DNA"/>
</dbReference>
<sequence>MDGGAIEVFPLVVVVREFPARPSSLPDIRDFVRQRLNQTPFSEEDLRLLGEQVLDVLLEAAGPTGAIQVSLRIFPEHAEIDVVPAVLAPSPVTVTAEGGGASVPVAGNGASAPAPDRSGGVPFAEWFAGALRARGMTLEAAARHLQVSVKTVSRWVGGSTEPRLRDLSRIREMLGELPFP</sequence>
<dbReference type="SUPFAM" id="SSF47413">
    <property type="entry name" value="lambda repressor-like DNA-binding domains"/>
    <property type="match status" value="1"/>
</dbReference>
<dbReference type="PROSITE" id="PS50943">
    <property type="entry name" value="HTH_CROC1"/>
    <property type="match status" value="1"/>
</dbReference>
<dbReference type="InterPro" id="IPR010982">
    <property type="entry name" value="Lambda_DNA-bd_dom_sf"/>
</dbReference>
<dbReference type="AlphaFoldDB" id="A0A8J4A2J3"/>
<gene>
    <name evidence="2" type="ORF">Voc01_065330</name>
</gene>
<dbReference type="Proteomes" id="UP000635606">
    <property type="component" value="Unassembled WGS sequence"/>
</dbReference>
<dbReference type="InterPro" id="IPR001387">
    <property type="entry name" value="Cro/C1-type_HTH"/>
</dbReference>
<name>A0A8J4A2J3_9ACTN</name>
<dbReference type="Gene3D" id="1.10.260.40">
    <property type="entry name" value="lambda repressor-like DNA-binding domains"/>
    <property type="match status" value="1"/>
</dbReference>
<evidence type="ECO:0000313" key="2">
    <source>
        <dbReference type="EMBL" id="GIJ71616.1"/>
    </source>
</evidence>
<evidence type="ECO:0000313" key="3">
    <source>
        <dbReference type="Proteomes" id="UP000635606"/>
    </source>
</evidence>
<protein>
    <submittedName>
        <fullName evidence="2">XRE family transcriptional regulator</fullName>
    </submittedName>
</protein>
<feature type="domain" description="HTH cro/C1-type" evidence="1">
    <location>
        <begin position="133"/>
        <end position="170"/>
    </location>
</feature>
<accession>A0A8J4A2J3</accession>
<dbReference type="GO" id="GO:0003677">
    <property type="term" value="F:DNA binding"/>
    <property type="evidence" value="ECO:0007669"/>
    <property type="project" value="InterPro"/>
</dbReference>
<dbReference type="RefSeq" id="WP_203931467.1">
    <property type="nucleotide sequence ID" value="NZ_BOPH01000088.1"/>
</dbReference>
<proteinExistence type="predicted"/>
<organism evidence="2 3">
    <name type="scientific">Virgisporangium ochraceum</name>
    <dbReference type="NCBI Taxonomy" id="65505"/>
    <lineage>
        <taxon>Bacteria</taxon>
        <taxon>Bacillati</taxon>
        <taxon>Actinomycetota</taxon>
        <taxon>Actinomycetes</taxon>
        <taxon>Micromonosporales</taxon>
        <taxon>Micromonosporaceae</taxon>
        <taxon>Virgisporangium</taxon>
    </lineage>
</organism>
<comment type="caution">
    <text evidence="2">The sequence shown here is derived from an EMBL/GenBank/DDBJ whole genome shotgun (WGS) entry which is preliminary data.</text>
</comment>
<dbReference type="Pfam" id="PF01381">
    <property type="entry name" value="HTH_3"/>
    <property type="match status" value="1"/>
</dbReference>
<evidence type="ECO:0000259" key="1">
    <source>
        <dbReference type="PROSITE" id="PS50943"/>
    </source>
</evidence>
<reference evidence="2" key="1">
    <citation type="submission" date="2021-01" db="EMBL/GenBank/DDBJ databases">
        <title>Whole genome shotgun sequence of Virgisporangium ochraceum NBRC 16418.</title>
        <authorList>
            <person name="Komaki H."/>
            <person name="Tamura T."/>
        </authorList>
    </citation>
    <scope>NUCLEOTIDE SEQUENCE</scope>
    <source>
        <strain evidence="2">NBRC 16418</strain>
    </source>
</reference>